<organism evidence="2 3">
    <name type="scientific">Cyprinus carpio</name>
    <name type="common">Common carp</name>
    <dbReference type="NCBI Taxonomy" id="7962"/>
    <lineage>
        <taxon>Eukaryota</taxon>
        <taxon>Metazoa</taxon>
        <taxon>Chordata</taxon>
        <taxon>Craniata</taxon>
        <taxon>Vertebrata</taxon>
        <taxon>Euteleostomi</taxon>
        <taxon>Actinopterygii</taxon>
        <taxon>Neopterygii</taxon>
        <taxon>Teleostei</taxon>
        <taxon>Ostariophysi</taxon>
        <taxon>Cypriniformes</taxon>
        <taxon>Cyprinidae</taxon>
        <taxon>Cyprininae</taxon>
        <taxon>Cyprinus</taxon>
    </lineage>
</organism>
<evidence type="ECO:0000313" key="2">
    <source>
        <dbReference type="Ensembl" id="ENSCCRP00010027025.1"/>
    </source>
</evidence>
<dbReference type="Pfam" id="PF15099">
    <property type="entry name" value="PIRT"/>
    <property type="match status" value="1"/>
</dbReference>
<keyword evidence="3" id="KW-1185">Reference proteome</keyword>
<dbReference type="AlphaFoldDB" id="A0A8C1J4S4"/>
<sequence>HLTHPKCTHISEHTHCEHTPGAVGSHLCCNTQGTVSPSVRDPAPRDPSCWTYYHKPIFILTAGGLALATGLVIILNSSRLFKSHSTNTNSVDNEMGPLCFSVGMMFAVLGGVWVWIIKENVKHKRQMI</sequence>
<keyword evidence="1" id="KW-0812">Transmembrane</keyword>
<reference evidence="2" key="2">
    <citation type="submission" date="2025-09" db="UniProtKB">
        <authorList>
            <consortium name="Ensembl"/>
        </authorList>
    </citation>
    <scope>IDENTIFICATION</scope>
</reference>
<evidence type="ECO:0000256" key="1">
    <source>
        <dbReference type="SAM" id="Phobius"/>
    </source>
</evidence>
<proteinExistence type="predicted"/>
<dbReference type="Proteomes" id="UP000694427">
    <property type="component" value="Unplaced"/>
</dbReference>
<dbReference type="Ensembl" id="ENSCCRT00010029658.1">
    <property type="protein sequence ID" value="ENSCCRP00010027025.1"/>
    <property type="gene ID" value="ENSCCRG00010011598.1"/>
</dbReference>
<feature type="transmembrane region" description="Helical" evidence="1">
    <location>
        <begin position="57"/>
        <end position="75"/>
    </location>
</feature>
<dbReference type="InterPro" id="IPR028068">
    <property type="entry name" value="PIRT"/>
</dbReference>
<dbReference type="OMA" id="EMGPLCF"/>
<keyword evidence="1" id="KW-0472">Membrane</keyword>
<reference evidence="2" key="1">
    <citation type="submission" date="2025-08" db="UniProtKB">
        <authorList>
            <consortium name="Ensembl"/>
        </authorList>
    </citation>
    <scope>IDENTIFICATION</scope>
</reference>
<accession>A0A8C1J4S4</accession>
<protein>
    <submittedName>
        <fullName evidence="2">Uncharacterized protein</fullName>
    </submittedName>
</protein>
<name>A0A8C1J4S4_CYPCA</name>
<feature type="transmembrane region" description="Helical" evidence="1">
    <location>
        <begin position="95"/>
        <end position="117"/>
    </location>
</feature>
<keyword evidence="1" id="KW-1133">Transmembrane helix</keyword>
<evidence type="ECO:0000313" key="3">
    <source>
        <dbReference type="Proteomes" id="UP000694427"/>
    </source>
</evidence>